<dbReference type="EMBL" id="KB454488">
    <property type="protein sequence ID" value="EME32027.1"/>
    <property type="molecule type" value="Genomic_DNA"/>
</dbReference>
<dbReference type="CDD" id="cd00817">
    <property type="entry name" value="ValRS_core"/>
    <property type="match status" value="1"/>
</dbReference>
<feature type="domain" description="Methionyl/Valyl/Leucyl/Isoleucyl-tRNA synthetase anticodon-binding" evidence="17">
    <location>
        <begin position="864"/>
        <end position="1010"/>
    </location>
</feature>
<dbReference type="Pfam" id="PF08264">
    <property type="entry name" value="Anticodon_1"/>
    <property type="match status" value="1"/>
</dbReference>
<comment type="catalytic activity">
    <reaction evidence="13">
        <text>tRNA(Val) + L-valine + ATP = L-valyl-tRNA(Val) + AMP + diphosphate</text>
        <dbReference type="Rhea" id="RHEA:10704"/>
        <dbReference type="Rhea" id="RHEA-COMP:9672"/>
        <dbReference type="Rhea" id="RHEA-COMP:9708"/>
        <dbReference type="ChEBI" id="CHEBI:30616"/>
        <dbReference type="ChEBI" id="CHEBI:33019"/>
        <dbReference type="ChEBI" id="CHEBI:57762"/>
        <dbReference type="ChEBI" id="CHEBI:78442"/>
        <dbReference type="ChEBI" id="CHEBI:78537"/>
        <dbReference type="ChEBI" id="CHEBI:456215"/>
        <dbReference type="EC" id="6.1.1.9"/>
    </reaction>
</comment>
<dbReference type="FunFam" id="1.10.730.10:FF:000009">
    <property type="entry name" value="Valine--tRNA ligase, mitochondrial"/>
    <property type="match status" value="1"/>
</dbReference>
<reference evidence="19" key="1">
    <citation type="journal article" date="2013" name="Science">
        <title>Gene transfer from bacteria and archaea facilitated evolution of an extremophilic eukaryote.</title>
        <authorList>
            <person name="Schonknecht G."/>
            <person name="Chen W.H."/>
            <person name="Ternes C.M."/>
            <person name="Barbier G.G."/>
            <person name="Shrestha R.P."/>
            <person name="Stanke M."/>
            <person name="Brautigam A."/>
            <person name="Baker B.J."/>
            <person name="Banfield J.F."/>
            <person name="Garavito R.M."/>
            <person name="Carr K."/>
            <person name="Wilkerson C."/>
            <person name="Rensing S.A."/>
            <person name="Gagneul D."/>
            <person name="Dickenson N.E."/>
            <person name="Oesterhelt C."/>
            <person name="Lercher M.J."/>
            <person name="Weber A.P."/>
        </authorList>
    </citation>
    <scope>NUCLEOTIDE SEQUENCE [LARGE SCALE GENOMIC DNA]</scope>
    <source>
        <strain evidence="19">074W</strain>
    </source>
</reference>
<evidence type="ECO:0000256" key="15">
    <source>
        <dbReference type="SAM" id="Coils"/>
    </source>
</evidence>
<dbReference type="InterPro" id="IPR002300">
    <property type="entry name" value="aa-tRNA-synth_Ia"/>
</dbReference>
<dbReference type="GeneID" id="17090630"/>
<evidence type="ECO:0000256" key="3">
    <source>
        <dbReference type="ARBA" id="ARBA00005594"/>
    </source>
</evidence>
<dbReference type="GO" id="GO:0005739">
    <property type="term" value="C:mitochondrion"/>
    <property type="evidence" value="ECO:0007669"/>
    <property type="project" value="UniProtKB-SubCell"/>
</dbReference>
<feature type="coiled-coil region" evidence="15">
    <location>
        <begin position="109"/>
        <end position="136"/>
    </location>
</feature>
<accession>M2XPB2</accession>
<dbReference type="SUPFAM" id="SSF50677">
    <property type="entry name" value="ValRS/IleRS/LeuRS editing domain"/>
    <property type="match status" value="1"/>
</dbReference>
<keyword evidence="8 14" id="KW-0067">ATP-binding</keyword>
<dbReference type="Gene3D" id="3.40.50.620">
    <property type="entry name" value="HUPs"/>
    <property type="match status" value="2"/>
</dbReference>
<dbReference type="NCBIfam" id="NF004349">
    <property type="entry name" value="PRK05729.1"/>
    <property type="match status" value="1"/>
</dbReference>
<feature type="domain" description="Aminoacyl-tRNA synthetase class Ia" evidence="16">
    <location>
        <begin position="187"/>
        <end position="815"/>
    </location>
</feature>
<keyword evidence="5" id="KW-0963">Cytoplasm</keyword>
<evidence type="ECO:0000256" key="11">
    <source>
        <dbReference type="ARBA" id="ARBA00029936"/>
    </source>
</evidence>
<evidence type="ECO:0000256" key="12">
    <source>
        <dbReference type="ARBA" id="ARBA00040837"/>
    </source>
</evidence>
<dbReference type="GO" id="GO:0002161">
    <property type="term" value="F:aminoacyl-tRNA deacylase activity"/>
    <property type="evidence" value="ECO:0007669"/>
    <property type="project" value="InterPro"/>
</dbReference>
<dbReference type="PRINTS" id="PR00986">
    <property type="entry name" value="TRNASYNTHVAL"/>
</dbReference>
<dbReference type="PROSITE" id="PS00178">
    <property type="entry name" value="AA_TRNA_LIGASE_I"/>
    <property type="match status" value="1"/>
</dbReference>
<dbReference type="PANTHER" id="PTHR11946">
    <property type="entry name" value="VALYL-TRNA SYNTHETASES"/>
    <property type="match status" value="1"/>
</dbReference>
<evidence type="ECO:0000256" key="13">
    <source>
        <dbReference type="ARBA" id="ARBA00047552"/>
    </source>
</evidence>
<dbReference type="eggNOG" id="KOG0432">
    <property type="taxonomic scope" value="Eukaryota"/>
</dbReference>
<dbReference type="FunFam" id="3.40.50.620:FF:000020">
    <property type="entry name" value="Valine--tRNA ligase, mitochondrial"/>
    <property type="match status" value="1"/>
</dbReference>
<dbReference type="RefSeq" id="XP_005708547.1">
    <property type="nucleotide sequence ID" value="XM_005708490.1"/>
</dbReference>
<dbReference type="InterPro" id="IPR002303">
    <property type="entry name" value="Valyl-tRNA_ligase"/>
</dbReference>
<evidence type="ECO:0000256" key="5">
    <source>
        <dbReference type="ARBA" id="ARBA00022490"/>
    </source>
</evidence>
<dbReference type="EC" id="6.1.1.9" evidence="4"/>
<dbReference type="InterPro" id="IPR014729">
    <property type="entry name" value="Rossmann-like_a/b/a_fold"/>
</dbReference>
<evidence type="ECO:0000256" key="4">
    <source>
        <dbReference type="ARBA" id="ARBA00013169"/>
    </source>
</evidence>
<dbReference type="STRING" id="130081.M2XPB2"/>
<dbReference type="KEGG" id="gsl:Gasu_07730"/>
<dbReference type="AlphaFoldDB" id="M2XPB2"/>
<dbReference type="OrthoDB" id="629407at2759"/>
<protein>
    <recommendedName>
        <fullName evidence="12">Valine--tRNA ligase, mitochondrial</fullName>
        <ecNumber evidence="4">6.1.1.9</ecNumber>
    </recommendedName>
    <alternativeName>
        <fullName evidence="11">Valyl-tRNA synthetase</fullName>
    </alternativeName>
</protein>
<evidence type="ECO:0000313" key="18">
    <source>
        <dbReference type="EMBL" id="EME32027.1"/>
    </source>
</evidence>
<evidence type="ECO:0000256" key="14">
    <source>
        <dbReference type="RuleBase" id="RU363035"/>
    </source>
</evidence>
<dbReference type="InterPro" id="IPR001412">
    <property type="entry name" value="aa-tRNA-synth_I_CS"/>
</dbReference>
<keyword evidence="6 14" id="KW-0436">Ligase</keyword>
<dbReference type="PANTHER" id="PTHR11946:SF109">
    <property type="entry name" value="VALINE--TRNA LIGASE"/>
    <property type="match status" value="1"/>
</dbReference>
<evidence type="ECO:0000259" key="17">
    <source>
        <dbReference type="Pfam" id="PF08264"/>
    </source>
</evidence>
<dbReference type="InterPro" id="IPR013155">
    <property type="entry name" value="M/V/L/I-tRNA-synth_anticd-bd"/>
</dbReference>
<evidence type="ECO:0000256" key="7">
    <source>
        <dbReference type="ARBA" id="ARBA00022741"/>
    </source>
</evidence>
<dbReference type="GO" id="GO:0004832">
    <property type="term" value="F:valine-tRNA ligase activity"/>
    <property type="evidence" value="ECO:0007669"/>
    <property type="project" value="UniProtKB-EC"/>
</dbReference>
<dbReference type="Gramene" id="EME32027">
    <property type="protein sequence ID" value="EME32027"/>
    <property type="gene ID" value="Gasu_07730"/>
</dbReference>
<evidence type="ECO:0000256" key="8">
    <source>
        <dbReference type="ARBA" id="ARBA00022840"/>
    </source>
</evidence>
<keyword evidence="19" id="KW-1185">Reference proteome</keyword>
<comment type="subcellular location">
    <subcellularLocation>
        <location evidence="2">Cytoplasm</location>
    </subcellularLocation>
    <subcellularLocation>
        <location evidence="1">Mitochondrion</location>
    </subcellularLocation>
</comment>
<dbReference type="InterPro" id="IPR033705">
    <property type="entry name" value="Anticodon_Ia_Val"/>
</dbReference>
<dbReference type="HAMAP" id="MF_02004">
    <property type="entry name" value="Val_tRNA_synth_type1"/>
    <property type="match status" value="1"/>
</dbReference>
<dbReference type="SUPFAM" id="SSF52374">
    <property type="entry name" value="Nucleotidylyl transferase"/>
    <property type="match status" value="1"/>
</dbReference>
<dbReference type="OMA" id="LDTWMDS"/>
<dbReference type="CDD" id="cd07962">
    <property type="entry name" value="Anticodon_Ia_Val"/>
    <property type="match status" value="1"/>
</dbReference>
<keyword evidence="7 14" id="KW-0547">Nucleotide-binding</keyword>
<dbReference type="NCBIfam" id="TIGR00422">
    <property type="entry name" value="valS"/>
    <property type="match status" value="1"/>
</dbReference>
<organism evidence="18 19">
    <name type="scientific">Galdieria sulphuraria</name>
    <name type="common">Red alga</name>
    <dbReference type="NCBI Taxonomy" id="130081"/>
    <lineage>
        <taxon>Eukaryota</taxon>
        <taxon>Rhodophyta</taxon>
        <taxon>Bangiophyceae</taxon>
        <taxon>Galdieriales</taxon>
        <taxon>Galdieriaceae</taxon>
        <taxon>Galdieria</taxon>
    </lineage>
</organism>
<evidence type="ECO:0000259" key="16">
    <source>
        <dbReference type="Pfam" id="PF00133"/>
    </source>
</evidence>
<dbReference type="GO" id="GO:0005829">
    <property type="term" value="C:cytosol"/>
    <property type="evidence" value="ECO:0007669"/>
    <property type="project" value="TreeGrafter"/>
</dbReference>
<dbReference type="FunFam" id="3.40.50.620:FF:000078">
    <property type="entry name" value="Valine--tRNA ligase, mitochondrial"/>
    <property type="match status" value="1"/>
</dbReference>
<evidence type="ECO:0000313" key="19">
    <source>
        <dbReference type="Proteomes" id="UP000030680"/>
    </source>
</evidence>
<dbReference type="FunFam" id="3.90.740.10:FF:000005">
    <property type="entry name" value="Valine--tRNA ligase, mitochondrial"/>
    <property type="match status" value="1"/>
</dbReference>
<dbReference type="InterPro" id="IPR009008">
    <property type="entry name" value="Val/Leu/Ile-tRNA-synth_edit"/>
</dbReference>
<dbReference type="GO" id="GO:0006438">
    <property type="term" value="P:valyl-tRNA aminoacylation"/>
    <property type="evidence" value="ECO:0007669"/>
    <property type="project" value="InterPro"/>
</dbReference>
<keyword evidence="9 14" id="KW-0648">Protein biosynthesis</keyword>
<dbReference type="SUPFAM" id="SSF47323">
    <property type="entry name" value="Anticodon-binding domain of a subclass of class I aminoacyl-tRNA synthetases"/>
    <property type="match status" value="1"/>
</dbReference>
<sequence>MAFNLPVIDFTCQCHMWNRCIVGVSKLLPLGVNVFHSSISSSNKAQPFRSTRILLFRYSNSSTCKKEFWKTTMQNTPATRDDNDQTENIVSLDEYLKMTEEERQKLPKARQKKLAKMALKEEKKAVKAQVKSADNVTETTNKKQTKKPNMIVSQEEVKTAHFIPGQKKDTSNPFPPAYQPKLVESGWYEWWEAQNYFHVDNSVDSSKYKGKFVMVIPPPNVTGSLHIGHALTIAIEDALARWYRMSGYLTVWIPGTDHAGIATQSVVEKKIFRESGKTRHDLGREKFIEEVWKWKHNYGDRICNQLRRMGCSVDWKREQFTLSNRLSQAVVEAFVRLDEIGLVYRGTRLVNWSCHLCTALSDIEVEYMDITKPLKRKVPGHNKEVEFGWLTKFAYPVEEESREGGERLIVATTRLETMLGDVAVAVHPRDPRYASFIGKYVTHPFLSRKLPIIGDEELVDMEFGTGVVKITPAHDPNDFLCGQRHQLQSISVFTDDGRINENGGPFKGMMRYDARIAIEKALEEKGLFYGKEENPMRLALCSRSGDIIEPMLKPQWYIRCSEMAMKAKDKTISGELKIIPEFHQQTWFHWLDNIRDWCVSRQLWWGHRIPAYQVFSKTGNAYGKMEQQWIVGRNEEEAKKKASEKFDIPLESIILKQDEDVLDTWFSSGLFPFSVFGWPNKEERDLQQFYPTTLLETGHDILFFWVARMVMLGLTLTGELPFRTVYLHAMIRDKYGRKMSKSLGNVIDPLEVVDGATLEQLHKKLESGNLDPKEVKRAMEGQKQEYPHGIPECGSDALRYGLLAYTIQGRDINLDVNRVAAYRNFCNKLWNATRFAILNLGESFRYDENGLSSVLHGGNEYLIDKWILSRLNDTIIRTNEAFEEYRFADAVQSTYCFWLYELCDVYLEAIKPKMNSGDESNKFPSKCVLFQCLHIGLRLIHPLMPFVSEELYQRLPGRKEYENIESITIAPYPVVQSVWHNALAEKYVAFAQKIVKALRNLRAIYDVKRQIRPEMYLRVRDSQSLELGEATKDIIQTLALASTLNILAAFRDDSIPSGCAIQVVDDSCEVYLLLKGLVDFDVEFKKLEAKAQEKRLQVQAYQQKIQATGYEKVPQEVKQRNEEYLAKYEQELNVIEEARKRFEQLLRES</sequence>
<comment type="similarity">
    <text evidence="3 14">Belongs to the class-I aminoacyl-tRNA synthetase family.</text>
</comment>
<evidence type="ECO:0000256" key="2">
    <source>
        <dbReference type="ARBA" id="ARBA00004496"/>
    </source>
</evidence>
<evidence type="ECO:0000256" key="1">
    <source>
        <dbReference type="ARBA" id="ARBA00004173"/>
    </source>
</evidence>
<dbReference type="Gene3D" id="1.10.730.10">
    <property type="entry name" value="Isoleucyl-tRNA Synthetase, Domain 1"/>
    <property type="match status" value="1"/>
</dbReference>
<dbReference type="Pfam" id="PF00133">
    <property type="entry name" value="tRNA-synt_1"/>
    <property type="match status" value="1"/>
</dbReference>
<gene>
    <name evidence="18" type="ORF">Gasu_07730</name>
</gene>
<feature type="coiled-coil region" evidence="15">
    <location>
        <begin position="1084"/>
        <end position="1148"/>
    </location>
</feature>
<keyword evidence="15" id="KW-0175">Coiled coil</keyword>
<dbReference type="InterPro" id="IPR009080">
    <property type="entry name" value="tRNAsynth_Ia_anticodon-bd"/>
</dbReference>
<dbReference type="Proteomes" id="UP000030680">
    <property type="component" value="Unassembled WGS sequence"/>
</dbReference>
<evidence type="ECO:0000256" key="9">
    <source>
        <dbReference type="ARBA" id="ARBA00022917"/>
    </source>
</evidence>
<evidence type="ECO:0000256" key="10">
    <source>
        <dbReference type="ARBA" id="ARBA00023146"/>
    </source>
</evidence>
<proteinExistence type="inferred from homology"/>
<evidence type="ECO:0000256" key="6">
    <source>
        <dbReference type="ARBA" id="ARBA00022598"/>
    </source>
</evidence>
<dbReference type="GO" id="GO:0005524">
    <property type="term" value="F:ATP binding"/>
    <property type="evidence" value="ECO:0007669"/>
    <property type="project" value="UniProtKB-KW"/>
</dbReference>
<name>M2XPB2_GALSU</name>
<keyword evidence="10 14" id="KW-0030">Aminoacyl-tRNA synthetase</keyword>